<dbReference type="CDD" id="cd04301">
    <property type="entry name" value="NAT_SF"/>
    <property type="match status" value="1"/>
</dbReference>
<evidence type="ECO:0000313" key="2">
    <source>
        <dbReference type="EMBL" id="MBT1686143.1"/>
    </source>
</evidence>
<dbReference type="Gene3D" id="3.40.630.30">
    <property type="match status" value="1"/>
</dbReference>
<dbReference type="EMBL" id="JAHESC010000006">
    <property type="protein sequence ID" value="MBT1686143.1"/>
    <property type="molecule type" value="Genomic_DNA"/>
</dbReference>
<dbReference type="PROSITE" id="PS51186">
    <property type="entry name" value="GNAT"/>
    <property type="match status" value="1"/>
</dbReference>
<dbReference type="AlphaFoldDB" id="A0AAP2D684"/>
<dbReference type="RefSeq" id="WP_254089382.1">
    <property type="nucleotide sequence ID" value="NZ_JAHESC010000006.1"/>
</dbReference>
<name>A0AAP2D684_9BACT</name>
<dbReference type="GO" id="GO:0016747">
    <property type="term" value="F:acyltransferase activity, transferring groups other than amino-acyl groups"/>
    <property type="evidence" value="ECO:0007669"/>
    <property type="project" value="InterPro"/>
</dbReference>
<reference evidence="2 3" key="1">
    <citation type="submission" date="2021-05" db="EMBL/GenBank/DDBJ databases">
        <title>A Polyphasic approach of four new species of the genus Ohtaekwangia: Ohtaekwangia histidinii sp. nov., Ohtaekwangia cretensis sp. nov., Ohtaekwangia indiensis sp. nov., Ohtaekwangia reichenbachii sp. nov. from diverse environment.</title>
        <authorList>
            <person name="Octaviana S."/>
        </authorList>
    </citation>
    <scope>NUCLEOTIDE SEQUENCE [LARGE SCALE GENOMIC DNA]</scope>
    <source>
        <strain evidence="2 3">PWU37</strain>
    </source>
</reference>
<accession>A0AAP2D684</accession>
<dbReference type="EC" id="2.3.1.-" evidence="2"/>
<proteinExistence type="predicted"/>
<dbReference type="SUPFAM" id="SSF55729">
    <property type="entry name" value="Acyl-CoA N-acyltransferases (Nat)"/>
    <property type="match status" value="1"/>
</dbReference>
<comment type="caution">
    <text evidence="2">The sequence shown here is derived from an EMBL/GenBank/DDBJ whole genome shotgun (WGS) entry which is preliminary data.</text>
</comment>
<organism evidence="2 3">
    <name type="scientific">Dawidia soli</name>
    <dbReference type="NCBI Taxonomy" id="2782352"/>
    <lineage>
        <taxon>Bacteria</taxon>
        <taxon>Pseudomonadati</taxon>
        <taxon>Bacteroidota</taxon>
        <taxon>Cytophagia</taxon>
        <taxon>Cytophagales</taxon>
        <taxon>Chryseotaleaceae</taxon>
        <taxon>Dawidia</taxon>
    </lineage>
</organism>
<dbReference type="Pfam" id="PF13673">
    <property type="entry name" value="Acetyltransf_10"/>
    <property type="match status" value="1"/>
</dbReference>
<keyword evidence="2" id="KW-0808">Transferase</keyword>
<keyword evidence="2" id="KW-0012">Acyltransferase</keyword>
<protein>
    <submittedName>
        <fullName evidence="2">GNAT family N-acetyltransferase</fullName>
        <ecNumber evidence="2">2.3.1.-</ecNumber>
    </submittedName>
</protein>
<dbReference type="InterPro" id="IPR000182">
    <property type="entry name" value="GNAT_dom"/>
</dbReference>
<feature type="domain" description="N-acetyltransferase" evidence="1">
    <location>
        <begin position="1"/>
        <end position="135"/>
    </location>
</feature>
<gene>
    <name evidence="2" type="ORF">KK078_06220</name>
</gene>
<dbReference type="InterPro" id="IPR016181">
    <property type="entry name" value="Acyl_CoA_acyltransferase"/>
</dbReference>
<keyword evidence="3" id="KW-1185">Reference proteome</keyword>
<evidence type="ECO:0000259" key="1">
    <source>
        <dbReference type="PROSITE" id="PS51186"/>
    </source>
</evidence>
<sequence>MEIRQITAKDTWAIRHQVMWPNKPFDYVKLEEDEQGLHFGVCDGNKLVSVISLFMDGDEAQFRKFATRTEVQGRGYGTALLRHLANEARIYAIRRLWCNARTAKAAFYEKAGFRKTDRTFKKDGMDYVVMEKLTP</sequence>
<evidence type="ECO:0000313" key="3">
    <source>
        <dbReference type="Proteomes" id="UP001319180"/>
    </source>
</evidence>
<dbReference type="Proteomes" id="UP001319180">
    <property type="component" value="Unassembled WGS sequence"/>
</dbReference>